<evidence type="ECO:0000313" key="1">
    <source>
        <dbReference type="EMBL" id="ACY50237.1"/>
    </source>
</evidence>
<keyword evidence="2" id="KW-1185">Reference proteome</keyword>
<name>A0ACA6QIL9_VIBAE</name>
<protein>
    <submittedName>
        <fullName evidence="1">Sulfur carrier protein adenylyltransferase ThiF</fullName>
    </submittedName>
</protein>
<dbReference type="EMBL" id="CP001805">
    <property type="protein sequence ID" value="ACY50237.1"/>
    <property type="molecule type" value="Genomic_DNA"/>
</dbReference>
<reference evidence="1" key="1">
    <citation type="submission" date="2009-10" db="EMBL/GenBank/DDBJ databases">
        <authorList>
            <consortium name="Los Alamos National Laboratory (LANL)"/>
            <consortium name="National Microbial Pathogen Data Resource (NMPDR)"/>
            <person name="Munk A.C."/>
            <person name="Tapia R."/>
            <person name="Green L."/>
            <person name="Rogers Y."/>
            <person name="Detter J.C."/>
            <person name="Bruce D."/>
            <person name="Brettin T.S."/>
            <person name="Colwell R."/>
            <person name="Huq A."/>
            <person name="Grim C.J."/>
            <person name="Hasan N.A."/>
            <person name="Vonstein V."/>
            <person name="Bartels D."/>
        </authorList>
    </citation>
    <scope>NUCLEOTIDE SEQUENCE</scope>
    <source>
        <strain evidence="1">EX25</strain>
    </source>
</reference>
<dbReference type="Proteomes" id="UP000002571">
    <property type="component" value="Chromosome 1"/>
</dbReference>
<proteinExistence type="predicted"/>
<keyword evidence="1" id="KW-0808">Transferase</keyword>
<keyword evidence="1" id="KW-0548">Nucleotidyltransferase</keyword>
<evidence type="ECO:0000313" key="2">
    <source>
        <dbReference type="Proteomes" id="UP000002571"/>
    </source>
</evidence>
<sequence>MSWRIAREASMLTDKQFLRYQRQVALPEIAEIGQERLSKSHVLIIGCGGLGSAASLYLASAGVGKLVVVDDDEVDSSNLQRQIIYREQDLQVAKTKATVKQLTELNSMVQIRALNKRLDKAQLQLEVMLADVVLDCTDNMPTRQLINQVCFEQNTPLISAAAIGWQGQFAVFDYQTPNEQEAQSKACYRCLYPFDELPQTQKCSDSGVVGPVVGTLGNYQAIAAIQKLATGAFHVETAKLHLFDGLKMQWQIMAISKDKQCQVCAQV</sequence>
<accession>A0ACA6QIL9</accession>
<gene>
    <name evidence="1" type="ordered locus">VEA_002074</name>
</gene>
<organism evidence="1 2">
    <name type="scientific">Vibrio antiquarius (strain Ex25)</name>
    <dbReference type="NCBI Taxonomy" id="150340"/>
    <lineage>
        <taxon>Bacteria</taxon>
        <taxon>Pseudomonadati</taxon>
        <taxon>Pseudomonadota</taxon>
        <taxon>Gammaproteobacteria</taxon>
        <taxon>Vibrionales</taxon>
        <taxon>Vibrionaceae</taxon>
        <taxon>Vibrio</taxon>
        <taxon>Vibrio diabolicus subgroup</taxon>
    </lineage>
</organism>